<organism evidence="3 4">
    <name type="scientific">Cryobacterium cheniae</name>
    <dbReference type="NCBI Taxonomy" id="1259262"/>
    <lineage>
        <taxon>Bacteria</taxon>
        <taxon>Bacillati</taxon>
        <taxon>Actinomycetota</taxon>
        <taxon>Actinomycetes</taxon>
        <taxon>Micrococcales</taxon>
        <taxon>Microbacteriaceae</taxon>
        <taxon>Cryobacterium</taxon>
    </lineage>
</organism>
<dbReference type="InterPro" id="IPR012347">
    <property type="entry name" value="Ferritin-like"/>
</dbReference>
<keyword evidence="1" id="KW-0732">Signal</keyword>
<dbReference type="EMBL" id="SOGN01000029">
    <property type="protein sequence ID" value="TFC81982.1"/>
    <property type="molecule type" value="Genomic_DNA"/>
</dbReference>
<feature type="domain" description="DUF305" evidence="2">
    <location>
        <begin position="67"/>
        <end position="210"/>
    </location>
</feature>
<feature type="signal peptide" evidence="1">
    <location>
        <begin position="1"/>
        <end position="35"/>
    </location>
</feature>
<keyword evidence="4" id="KW-1185">Reference proteome</keyword>
<dbReference type="PANTHER" id="PTHR36933">
    <property type="entry name" value="SLL0788 PROTEIN"/>
    <property type="match status" value="1"/>
</dbReference>
<gene>
    <name evidence="3" type="ORF">E3T23_05415</name>
</gene>
<evidence type="ECO:0000313" key="3">
    <source>
        <dbReference type="EMBL" id="TFC81982.1"/>
    </source>
</evidence>
<dbReference type="InterPro" id="IPR005183">
    <property type="entry name" value="DUF305_CopM-like"/>
</dbReference>
<dbReference type="Proteomes" id="UP000298433">
    <property type="component" value="Unassembled WGS sequence"/>
</dbReference>
<protein>
    <submittedName>
        <fullName evidence="3">DUF305 domain-containing protein</fullName>
    </submittedName>
</protein>
<proteinExistence type="predicted"/>
<comment type="caution">
    <text evidence="3">The sequence shown here is derived from an EMBL/GenBank/DDBJ whole genome shotgun (WGS) entry which is preliminary data.</text>
</comment>
<dbReference type="PANTHER" id="PTHR36933:SF1">
    <property type="entry name" value="SLL0788 PROTEIN"/>
    <property type="match status" value="1"/>
</dbReference>
<dbReference type="Pfam" id="PF03713">
    <property type="entry name" value="DUF305"/>
    <property type="match status" value="1"/>
</dbReference>
<name>A0A4R8XUS3_9MICO</name>
<accession>A0A4R8XUS3</accession>
<dbReference type="AlphaFoldDB" id="A0A4R8XUS3"/>
<dbReference type="OrthoDB" id="26872at2"/>
<dbReference type="RefSeq" id="WP_134369370.1">
    <property type="nucleotide sequence ID" value="NZ_SOGN01000029.1"/>
</dbReference>
<evidence type="ECO:0000256" key="1">
    <source>
        <dbReference type="SAM" id="SignalP"/>
    </source>
</evidence>
<reference evidence="3 4" key="1">
    <citation type="submission" date="2019-03" db="EMBL/GenBank/DDBJ databases">
        <title>Genomics of glacier-inhabiting Cryobacterium strains.</title>
        <authorList>
            <person name="Liu Q."/>
            <person name="Xin Y.-H."/>
        </authorList>
    </citation>
    <scope>NUCLEOTIDE SEQUENCE [LARGE SCALE GENOMIC DNA]</scope>
    <source>
        <strain evidence="3 4">TMT2-48-2</strain>
    </source>
</reference>
<sequence>MLSPIRTLRTPSPIRTLRTSLIAGAALTAALTLSACGSTSPAADAPAAAESGGSTATATASAANAADVDFAQMMIPHHEQAVQMSDDLLAKRGIDPRVVALATEIKAAQEPEITQLTDWLGEWGADTGGMSDMNHGTDGMMSEADMMTLDNASGADADRVFLELMIAHHEGAIAMAQTHIDEGGNADAQALSSAIVASQSAEIAVMTDLLTEY</sequence>
<evidence type="ECO:0000313" key="4">
    <source>
        <dbReference type="Proteomes" id="UP000298433"/>
    </source>
</evidence>
<dbReference type="Gene3D" id="1.20.1260.10">
    <property type="match status" value="1"/>
</dbReference>
<evidence type="ECO:0000259" key="2">
    <source>
        <dbReference type="Pfam" id="PF03713"/>
    </source>
</evidence>
<feature type="chain" id="PRO_5039476970" evidence="1">
    <location>
        <begin position="36"/>
        <end position="213"/>
    </location>
</feature>